<dbReference type="InterPro" id="IPR013656">
    <property type="entry name" value="PAS_4"/>
</dbReference>
<keyword evidence="2" id="KW-0472">Membrane</keyword>
<feature type="transmembrane region" description="Helical" evidence="2">
    <location>
        <begin position="74"/>
        <end position="95"/>
    </location>
</feature>
<dbReference type="SUPFAM" id="SSF55785">
    <property type="entry name" value="PYP-like sensor domain (PAS domain)"/>
    <property type="match status" value="2"/>
</dbReference>
<dbReference type="CDD" id="cd00130">
    <property type="entry name" value="PAS"/>
    <property type="match status" value="1"/>
</dbReference>
<dbReference type="InterPro" id="IPR000700">
    <property type="entry name" value="PAS-assoc_C"/>
</dbReference>
<sequence>MTATLKDVKREGGRMNPDNPVTSSHRNGAGATGRPKWWFRRARTGATLAACLYVVVWSALLGSFADNLTIGQEVLMAVAVIVSGVLIWAAVRALILQQRFLARQENMEALEESRAFIRALMDNLPAAVWLKSRDHRYLAGNLPGVQTNPMLPRWQSRKVEDLIGHTDRELFAPEHASEFEATDDLVFETGQGWAHDYDDVHDGEHRLYHMVKMPVWDIRGSVVNVVGIGFDVTEMRRNEQELKRSREQLDVFLNRSSEHICMVGLDRRIILANARLCEFLGVPAPSLVGRDVVDVVVPADRGRGAVFLDRLLLGGSEPLEVFDVQDVSGSVRRVEVSGALVRTGGSPDTVVIIGRDITGRKSSHVAE</sequence>
<dbReference type="PROSITE" id="PS50112">
    <property type="entry name" value="PAS"/>
    <property type="match status" value="1"/>
</dbReference>
<organism evidence="5 6">
    <name type="scientific">Candidatus Cryosericum septentrionale</name>
    <dbReference type="NCBI Taxonomy" id="2290913"/>
    <lineage>
        <taxon>Bacteria</taxon>
        <taxon>Pseudomonadati</taxon>
        <taxon>Caldisericota/Cryosericota group</taxon>
        <taxon>Candidatus Cryosericota</taxon>
        <taxon>Candidatus Cryosericia</taxon>
        <taxon>Candidatus Cryosericales</taxon>
        <taxon>Candidatus Cryosericaceae</taxon>
        <taxon>Candidatus Cryosericum</taxon>
    </lineage>
</organism>
<dbReference type="InterPro" id="IPR000014">
    <property type="entry name" value="PAS"/>
</dbReference>
<feature type="transmembrane region" description="Helical" evidence="2">
    <location>
        <begin position="44"/>
        <end position="62"/>
    </location>
</feature>
<proteinExistence type="predicted"/>
<feature type="compositionally biased region" description="Basic and acidic residues" evidence="1">
    <location>
        <begin position="1"/>
        <end position="13"/>
    </location>
</feature>
<feature type="domain" description="PAS" evidence="3">
    <location>
        <begin position="245"/>
        <end position="315"/>
    </location>
</feature>
<dbReference type="OrthoDB" id="9792869at2"/>
<dbReference type="Proteomes" id="UP000266113">
    <property type="component" value="Unassembled WGS sequence"/>
</dbReference>
<gene>
    <name evidence="5" type="ORF">SMC1_00920</name>
</gene>
<protein>
    <submittedName>
        <fullName evidence="5">PAS domain S-box protein</fullName>
    </submittedName>
</protein>
<keyword evidence="2" id="KW-1133">Transmembrane helix</keyword>
<dbReference type="NCBIfam" id="TIGR00229">
    <property type="entry name" value="sensory_box"/>
    <property type="match status" value="1"/>
</dbReference>
<name>A0A398DU37_9BACT</name>
<evidence type="ECO:0000256" key="1">
    <source>
        <dbReference type="SAM" id="MobiDB-lite"/>
    </source>
</evidence>
<dbReference type="InterPro" id="IPR052155">
    <property type="entry name" value="Biofilm_reg_signaling"/>
</dbReference>
<dbReference type="SMART" id="SM00091">
    <property type="entry name" value="PAS"/>
    <property type="match status" value="2"/>
</dbReference>
<dbReference type="PANTHER" id="PTHR44757:SF2">
    <property type="entry name" value="BIOFILM ARCHITECTURE MAINTENANCE PROTEIN MBAA"/>
    <property type="match status" value="1"/>
</dbReference>
<dbReference type="RefSeq" id="WP_119084935.1">
    <property type="nucleotide sequence ID" value="NZ_QXIY01000002.1"/>
</dbReference>
<dbReference type="EMBL" id="QXIY01000002">
    <property type="protein sequence ID" value="RIE17513.1"/>
    <property type="molecule type" value="Genomic_DNA"/>
</dbReference>
<evidence type="ECO:0000259" key="3">
    <source>
        <dbReference type="PROSITE" id="PS50112"/>
    </source>
</evidence>
<comment type="caution">
    <text evidence="5">The sequence shown here is derived from an EMBL/GenBank/DDBJ whole genome shotgun (WGS) entry which is preliminary data.</text>
</comment>
<feature type="region of interest" description="Disordered" evidence="1">
    <location>
        <begin position="1"/>
        <end position="32"/>
    </location>
</feature>
<dbReference type="AlphaFoldDB" id="A0A398DU37"/>
<dbReference type="Pfam" id="PF08448">
    <property type="entry name" value="PAS_4"/>
    <property type="match status" value="2"/>
</dbReference>
<dbReference type="PANTHER" id="PTHR44757">
    <property type="entry name" value="DIGUANYLATE CYCLASE DGCP"/>
    <property type="match status" value="1"/>
</dbReference>
<keyword evidence="2" id="KW-0812">Transmembrane</keyword>
<dbReference type="Gene3D" id="3.30.450.20">
    <property type="entry name" value="PAS domain"/>
    <property type="match status" value="2"/>
</dbReference>
<evidence type="ECO:0000259" key="4">
    <source>
        <dbReference type="PROSITE" id="PS50113"/>
    </source>
</evidence>
<evidence type="ECO:0000313" key="5">
    <source>
        <dbReference type="EMBL" id="RIE17513.1"/>
    </source>
</evidence>
<feature type="domain" description="PAC" evidence="4">
    <location>
        <begin position="191"/>
        <end position="244"/>
    </location>
</feature>
<dbReference type="PROSITE" id="PS50113">
    <property type="entry name" value="PAC"/>
    <property type="match status" value="1"/>
</dbReference>
<reference evidence="5 6" key="1">
    <citation type="submission" date="2018-09" db="EMBL/GenBank/DDBJ databases">
        <title>Discovery and Ecogenomic Context for Candidatus Cryosericales, a Global Caldiserica Order Active in Thawing Permafrost.</title>
        <authorList>
            <person name="Martinez M.A."/>
            <person name="Woodcroft B.J."/>
            <person name="Ignacio Espinoza J.C."/>
            <person name="Zayed A."/>
            <person name="Singleton C.M."/>
            <person name="Boyd J."/>
            <person name="Li Y.-F."/>
            <person name="Purvine S."/>
            <person name="Maughan H."/>
            <person name="Hodgkins S.B."/>
            <person name="Anderson D."/>
            <person name="Sederholm M."/>
            <person name="Temperton B."/>
            <person name="Saleska S.R."/>
            <person name="Tyson G.W."/>
            <person name="Rich V.I."/>
        </authorList>
    </citation>
    <scope>NUCLEOTIDE SEQUENCE [LARGE SCALE GENOMIC DNA]</scope>
    <source>
        <strain evidence="5 6">SMC1</strain>
    </source>
</reference>
<accession>A0A398DU37</accession>
<evidence type="ECO:0000313" key="6">
    <source>
        <dbReference type="Proteomes" id="UP000266113"/>
    </source>
</evidence>
<dbReference type="InterPro" id="IPR035965">
    <property type="entry name" value="PAS-like_dom_sf"/>
</dbReference>
<evidence type="ECO:0000256" key="2">
    <source>
        <dbReference type="SAM" id="Phobius"/>
    </source>
</evidence>
<keyword evidence="6" id="KW-1185">Reference proteome</keyword>